<dbReference type="AlphaFoldDB" id="A0A3G4RJ85"/>
<organism evidence="1">
    <name type="scientific">Klebsiella pneumoniae</name>
    <dbReference type="NCBI Taxonomy" id="573"/>
    <lineage>
        <taxon>Bacteria</taxon>
        <taxon>Pseudomonadati</taxon>
        <taxon>Pseudomonadota</taxon>
        <taxon>Gammaproteobacteria</taxon>
        <taxon>Enterobacterales</taxon>
        <taxon>Enterobacteriaceae</taxon>
        <taxon>Klebsiella/Raoultella group</taxon>
        <taxon>Klebsiella</taxon>
        <taxon>Klebsiella pneumoniae complex</taxon>
    </lineage>
</organism>
<sequence length="164" mass="19502">MYIDSHRITGWLLFITPKGDYMILKAMYSESFANIIQYVYVKDSTCYCAITGQELSLEIIDSIFRRYPDLQLLDADEAEKLRDLSLMTQWKEISKDRFDDMLNMLYPADWKGGALSDHETFKYAEGYTNHISYIFARIKNRYFECRSDRNKSHETIIHELQDYL</sequence>
<evidence type="ECO:0000313" key="1">
    <source>
        <dbReference type="EMBL" id="AYU65721.1"/>
    </source>
</evidence>
<protein>
    <submittedName>
        <fullName evidence="1">Uncharacterized protein</fullName>
    </submittedName>
</protein>
<proteinExistence type="predicted"/>
<keyword evidence="1" id="KW-0614">Plasmid</keyword>
<geneLocation type="plasmid" evidence="1">
    <name>pHNBF16</name>
</geneLocation>
<reference evidence="1" key="1">
    <citation type="submission" date="2018-10" db="EMBL/GenBank/DDBJ databases">
        <title>Complete sequence of plasmid pHNBF16.</title>
        <authorList>
            <person name="Liu J.H."/>
            <person name="Huang X."/>
            <person name="Luo J."/>
        </authorList>
    </citation>
    <scope>NUCLEOTIDE SEQUENCE</scope>
    <source>
        <strain evidence="1">6BF16CTX</strain>
        <plasmid evidence="1">pHNBF16</plasmid>
    </source>
</reference>
<accession>A0A3G4RJ85</accession>
<dbReference type="EMBL" id="MK079571">
    <property type="protein sequence ID" value="AYU65721.1"/>
    <property type="molecule type" value="Genomic_DNA"/>
</dbReference>
<name>A0A3G4RJ85_KLEPN</name>
<dbReference type="RefSeq" id="WP_172693530.1">
    <property type="nucleotide sequence ID" value="NZ_MK079571.1"/>
</dbReference>